<dbReference type="AlphaFoldDB" id="A0A3M3X637"/>
<reference evidence="1 2" key="1">
    <citation type="submission" date="2018-08" db="EMBL/GenBank/DDBJ databases">
        <title>Recombination of ecologically and evolutionarily significant loci maintains genetic cohesion in the Pseudomonas syringae species complex.</title>
        <authorList>
            <person name="Dillon M."/>
            <person name="Thakur S."/>
            <person name="Almeida R.N.D."/>
            <person name="Weir B.S."/>
            <person name="Guttman D.S."/>
        </authorList>
    </citation>
    <scope>NUCLEOTIDE SEQUENCE [LARGE SCALE GENOMIC DNA]</scope>
    <source>
        <strain evidence="1 2">ICMP 4388</strain>
    </source>
</reference>
<evidence type="ECO:0000313" key="1">
    <source>
        <dbReference type="EMBL" id="RMO65401.1"/>
    </source>
</evidence>
<comment type="caution">
    <text evidence="1">The sequence shown here is derived from an EMBL/GenBank/DDBJ whole genome shotgun (WGS) entry which is preliminary data.</text>
</comment>
<dbReference type="EMBL" id="RBPX01000180">
    <property type="protein sequence ID" value="RMO65401.1"/>
    <property type="molecule type" value="Genomic_DNA"/>
</dbReference>
<proteinExistence type="predicted"/>
<dbReference type="Proteomes" id="UP000274541">
    <property type="component" value="Unassembled WGS sequence"/>
</dbReference>
<accession>A0A3M3X637</accession>
<protein>
    <submittedName>
        <fullName evidence="1">Uncharacterized protein</fullName>
    </submittedName>
</protein>
<organism evidence="1 2">
    <name type="scientific">Pseudomonas syringae pv. aptata</name>
    <dbReference type="NCBI Taxonomy" id="83167"/>
    <lineage>
        <taxon>Bacteria</taxon>
        <taxon>Pseudomonadati</taxon>
        <taxon>Pseudomonadota</taxon>
        <taxon>Gammaproteobacteria</taxon>
        <taxon>Pseudomonadales</taxon>
        <taxon>Pseudomonadaceae</taxon>
        <taxon>Pseudomonas</taxon>
        <taxon>Pseudomonas syringae</taxon>
    </lineage>
</organism>
<sequence>MGRKTFDFFESENQGHHRPTIQQAVKMRIRPSGHSY</sequence>
<evidence type="ECO:0000313" key="2">
    <source>
        <dbReference type="Proteomes" id="UP000274541"/>
    </source>
</evidence>
<gene>
    <name evidence="1" type="ORF">ALQ37_200227</name>
</gene>
<name>A0A3M3X637_PSEAP</name>